<evidence type="ECO:0000313" key="1">
    <source>
        <dbReference type="EMBL" id="SES49327.1"/>
    </source>
</evidence>
<accession>A0A1H9XU88</accession>
<sequence length="322" mass="35060">MTARLLAALEHRFGDRWHLQVVGEQFSMRHRTVVASTPRRSGALDPRHVMNVIGNEFARLGVPRPALLPLRWGRDTDLLVSAIQGLDPWLKDGCPRVLREGYLPQPVVRFTGERDDAGVLQDGFLTAFVNLSCVQRVSGPERHVELFDGWIAALSALGIHAGRLTIRGDLSVWQRGSVSGVTLFCDCDGVGFSDAVLLWHTDEPGRMATDIGSGLERLRWLLSAGSWRSAAFGDAPARCSTDTLDAVRTATLMVMNGIAPSGRGPRHALHRVLRRIPPELAAVGLGRLVRHQRAYWSAVGVPGPPWPVVATAIEDGVLGYGA</sequence>
<proteinExistence type="predicted"/>
<dbReference type="Proteomes" id="UP000199051">
    <property type="component" value="Unassembled WGS sequence"/>
</dbReference>
<protein>
    <submittedName>
        <fullName evidence="1">Uncharacterized protein</fullName>
    </submittedName>
</protein>
<gene>
    <name evidence="1" type="ORF">SAMN04487818_1271</name>
</gene>
<dbReference type="AlphaFoldDB" id="A0A1H9XU88"/>
<reference evidence="2" key="1">
    <citation type="submission" date="2016-10" db="EMBL/GenBank/DDBJ databases">
        <authorList>
            <person name="Varghese N."/>
            <person name="Submissions S."/>
        </authorList>
    </citation>
    <scope>NUCLEOTIDE SEQUENCE [LARGE SCALE GENOMIC DNA]</scope>
    <source>
        <strain evidence="2">DSM 44260</strain>
    </source>
</reference>
<keyword evidence="2" id="KW-1185">Reference proteome</keyword>
<evidence type="ECO:0000313" key="2">
    <source>
        <dbReference type="Proteomes" id="UP000199051"/>
    </source>
</evidence>
<dbReference type="EMBL" id="FOGI01000027">
    <property type="protein sequence ID" value="SES49327.1"/>
    <property type="molecule type" value="Genomic_DNA"/>
</dbReference>
<dbReference type="STRING" id="155974.SAMN04487818_1271"/>
<name>A0A1H9XU88_9PSEU</name>
<organism evidence="1 2">
    <name type="scientific">Actinokineospora terrae</name>
    <dbReference type="NCBI Taxonomy" id="155974"/>
    <lineage>
        <taxon>Bacteria</taxon>
        <taxon>Bacillati</taxon>
        <taxon>Actinomycetota</taxon>
        <taxon>Actinomycetes</taxon>
        <taxon>Pseudonocardiales</taxon>
        <taxon>Pseudonocardiaceae</taxon>
        <taxon>Actinokineospora</taxon>
    </lineage>
</organism>